<evidence type="ECO:0000313" key="2">
    <source>
        <dbReference type="EMBL" id="AQS48756.1"/>
    </source>
</evidence>
<gene>
    <name evidence="2" type="ORF">BMG03_13850</name>
</gene>
<evidence type="ECO:0000313" key="3">
    <source>
        <dbReference type="Proteomes" id="UP000185622"/>
    </source>
</evidence>
<sequence length="75" mass="8468">MKYGWRLLFIPLWVLCIAGAVVTAFLAFDWMNWQAFVVAGLIGLLAGVPAGLWNTFKIRREDPDWNRSPSRSGVT</sequence>
<evidence type="ECO:0000256" key="1">
    <source>
        <dbReference type="SAM" id="Phobius"/>
    </source>
</evidence>
<reference evidence="2 3" key="1">
    <citation type="submission" date="2017-01" db="EMBL/GenBank/DDBJ databases">
        <title>The complete genome sequence of a sulfur-oxidizing marine bacterium Thioclava sp. 25B10_4T.</title>
        <authorList>
            <person name="Liu Y."/>
            <person name="Lai Q."/>
            <person name="Shao Z."/>
        </authorList>
    </citation>
    <scope>NUCLEOTIDE SEQUENCE [LARGE SCALE GENOMIC DNA]</scope>
    <source>
        <strain evidence="2 3">25B10_4</strain>
    </source>
</reference>
<feature type="transmembrane region" description="Helical" evidence="1">
    <location>
        <begin position="7"/>
        <end position="27"/>
    </location>
</feature>
<keyword evidence="3" id="KW-1185">Reference proteome</keyword>
<accession>A0ABN4X8G5</accession>
<organism evidence="2 3">
    <name type="scientific">Thioclava nitratireducens</name>
    <dbReference type="NCBI Taxonomy" id="1915078"/>
    <lineage>
        <taxon>Bacteria</taxon>
        <taxon>Pseudomonadati</taxon>
        <taxon>Pseudomonadota</taxon>
        <taxon>Alphaproteobacteria</taxon>
        <taxon>Rhodobacterales</taxon>
        <taxon>Paracoccaceae</taxon>
        <taxon>Thioclava</taxon>
    </lineage>
</organism>
<keyword evidence="1" id="KW-1133">Transmembrane helix</keyword>
<keyword evidence="1" id="KW-0812">Transmembrane</keyword>
<dbReference type="EMBL" id="CP019437">
    <property type="protein sequence ID" value="AQS48756.1"/>
    <property type="molecule type" value="Genomic_DNA"/>
</dbReference>
<proteinExistence type="predicted"/>
<dbReference type="Proteomes" id="UP000185622">
    <property type="component" value="Chromosome"/>
</dbReference>
<feature type="transmembrane region" description="Helical" evidence="1">
    <location>
        <begin position="33"/>
        <end position="53"/>
    </location>
</feature>
<keyword evidence="1" id="KW-0472">Membrane</keyword>
<dbReference type="RefSeq" id="WP_075775575.1">
    <property type="nucleotide sequence ID" value="NZ_CP019437.1"/>
</dbReference>
<name>A0ABN4X8G5_9RHOB</name>
<protein>
    <submittedName>
        <fullName evidence="2">Uncharacterized protein</fullName>
    </submittedName>
</protein>